<protein>
    <recommendedName>
        <fullName evidence="4">DUF1254 domain-containing protein</fullName>
    </recommendedName>
</protein>
<dbReference type="RefSeq" id="WP_099999688.1">
    <property type="nucleotide sequence ID" value="NZ_CP017940.1"/>
</dbReference>
<evidence type="ECO:0000313" key="3">
    <source>
        <dbReference type="Proteomes" id="UP000232163"/>
    </source>
</evidence>
<keyword evidence="1" id="KW-0812">Transmembrane</keyword>
<comment type="caution">
    <text evidence="2">The sequence shown here is derived from an EMBL/GenBank/DDBJ whole genome shotgun (WGS) entry which is preliminary data.</text>
</comment>
<accession>A0A2N9VR10</accession>
<gene>
    <name evidence="2" type="ORF">B5P45_22955</name>
</gene>
<dbReference type="AlphaFoldDB" id="A0A2N9VR10"/>
<dbReference type="Proteomes" id="UP000232163">
    <property type="component" value="Unassembled WGS sequence"/>
</dbReference>
<feature type="transmembrane region" description="Helical" evidence="1">
    <location>
        <begin position="7"/>
        <end position="29"/>
    </location>
</feature>
<organism evidence="2 3">
    <name type="scientific">Phyllobacterium zundukense</name>
    <dbReference type="NCBI Taxonomy" id="1867719"/>
    <lineage>
        <taxon>Bacteria</taxon>
        <taxon>Pseudomonadati</taxon>
        <taxon>Pseudomonadota</taxon>
        <taxon>Alphaproteobacteria</taxon>
        <taxon>Hyphomicrobiales</taxon>
        <taxon>Phyllobacteriaceae</taxon>
        <taxon>Phyllobacterium</taxon>
    </lineage>
</organism>
<evidence type="ECO:0008006" key="4">
    <source>
        <dbReference type="Google" id="ProtNLM"/>
    </source>
</evidence>
<proteinExistence type="predicted"/>
<dbReference type="InterPro" id="IPR014456">
    <property type="entry name" value="UCP010244_IM"/>
</dbReference>
<dbReference type="EMBL" id="MZMT01000053">
    <property type="protein sequence ID" value="PIO41928.1"/>
    <property type="molecule type" value="Genomic_DNA"/>
</dbReference>
<keyword evidence="1" id="KW-1133">Transmembrane helix</keyword>
<name>A0A2N9VR10_9HYPH</name>
<keyword evidence="3" id="KW-1185">Reference proteome</keyword>
<evidence type="ECO:0000313" key="2">
    <source>
        <dbReference type="EMBL" id="PIO41928.1"/>
    </source>
</evidence>
<dbReference type="KEGG" id="pht:BLM14_12505"/>
<evidence type="ECO:0000256" key="1">
    <source>
        <dbReference type="SAM" id="Phobius"/>
    </source>
</evidence>
<dbReference type="PIRSF" id="PIRSF010244">
    <property type="entry name" value="UCP010244_imp"/>
    <property type="match status" value="1"/>
</dbReference>
<dbReference type="OrthoDB" id="1346484at2"/>
<keyword evidence="1" id="KW-0472">Membrane</keyword>
<sequence>MGRILRTLLFGLVGAGLVHIAVVLLVPYYSDRNAWSRISAYGYDWKFHAVTRGGAAGAVPLAFDPLFQAAACRFDITDLPAHITGVGTTPYWSISVYNRQGENIYSINDRTAIADQLDLVVATPLQMIELNKTKPAAAENSILIEADMDEGFVVVRSFVPDESWKSQVDAFLKSTSCTPLL</sequence>
<reference evidence="2 3" key="1">
    <citation type="journal article" date="2017" name="Int J Environ Stud">
        <title>Does the Miocene-Pliocene relict legume Oxytropis triphylla form nitrogen-fixing nodules with a combination of bacterial strains?</title>
        <authorList>
            <person name="Safronova V."/>
            <person name="Belimov A."/>
            <person name="Sazanova A."/>
            <person name="Kuznetsova I."/>
            <person name="Popova J."/>
            <person name="Andronov E."/>
            <person name="Verkhozina A."/>
            <person name="Tikhonovich I."/>
        </authorList>
    </citation>
    <scope>NUCLEOTIDE SEQUENCE [LARGE SCALE GENOMIC DNA]</scope>
    <source>
        <strain evidence="2 3">Tri-38</strain>
    </source>
</reference>